<dbReference type="Pfam" id="PF08318">
    <property type="entry name" value="COG4_m"/>
    <property type="match status" value="1"/>
</dbReference>
<gene>
    <name evidence="11" type="ORF">VMCG_00941</name>
</gene>
<evidence type="ECO:0000313" key="12">
    <source>
        <dbReference type="Proteomes" id="UP000283895"/>
    </source>
</evidence>
<reference evidence="11 12" key="1">
    <citation type="submission" date="2015-09" db="EMBL/GenBank/DDBJ databases">
        <title>Host preference determinants of Valsa canker pathogens revealed by comparative genomics.</title>
        <authorList>
            <person name="Yin Z."/>
            <person name="Huang L."/>
        </authorList>
    </citation>
    <scope>NUCLEOTIDE SEQUENCE [LARGE SCALE GENOMIC DNA]</scope>
    <source>
        <strain evidence="11 12">03-1</strain>
    </source>
</reference>
<comment type="similarity">
    <text evidence="2">Belongs to the COG4 family.</text>
</comment>
<keyword evidence="7" id="KW-0472">Membrane</keyword>
<dbReference type="InterPro" id="IPR048682">
    <property type="entry name" value="COG4"/>
</dbReference>
<dbReference type="STRING" id="356882.A0A423X659"/>
<feature type="compositionally biased region" description="Low complexity" evidence="9">
    <location>
        <begin position="22"/>
        <end position="33"/>
    </location>
</feature>
<dbReference type="SMART" id="SM00762">
    <property type="entry name" value="Cog4"/>
    <property type="match status" value="1"/>
</dbReference>
<dbReference type="AlphaFoldDB" id="A0A423X659"/>
<evidence type="ECO:0000256" key="6">
    <source>
        <dbReference type="ARBA" id="ARBA00023034"/>
    </source>
</evidence>
<dbReference type="InterPro" id="IPR048684">
    <property type="entry name" value="COG4_C"/>
</dbReference>
<keyword evidence="4" id="KW-0813">Transport</keyword>
<dbReference type="Pfam" id="PF20662">
    <property type="entry name" value="COG4_C"/>
    <property type="match status" value="1"/>
</dbReference>
<feature type="domain" description="COG4 transport protein middle alpha-helical bundle" evidence="10">
    <location>
        <begin position="236"/>
        <end position="578"/>
    </location>
</feature>
<evidence type="ECO:0000256" key="4">
    <source>
        <dbReference type="ARBA" id="ARBA00022448"/>
    </source>
</evidence>
<dbReference type="PANTHER" id="PTHR24016:SF0">
    <property type="entry name" value="CONSERVED OLIGOMERIC GOLGI COMPLEX SUBUNIT 4"/>
    <property type="match status" value="1"/>
</dbReference>
<accession>A0A423X659</accession>
<proteinExistence type="inferred from homology"/>
<evidence type="ECO:0000256" key="3">
    <source>
        <dbReference type="ARBA" id="ARBA00020975"/>
    </source>
</evidence>
<evidence type="ECO:0000256" key="8">
    <source>
        <dbReference type="ARBA" id="ARBA00031340"/>
    </source>
</evidence>
<keyword evidence="12" id="KW-1185">Reference proteome</keyword>
<keyword evidence="5" id="KW-0653">Protein transport</keyword>
<feature type="compositionally biased region" description="Low complexity" evidence="9">
    <location>
        <begin position="64"/>
        <end position="74"/>
    </location>
</feature>
<dbReference type="GO" id="GO:0015031">
    <property type="term" value="P:protein transport"/>
    <property type="evidence" value="ECO:0007669"/>
    <property type="project" value="UniProtKB-KW"/>
</dbReference>
<feature type="compositionally biased region" description="Polar residues" evidence="9">
    <location>
        <begin position="44"/>
        <end position="63"/>
    </location>
</feature>
<evidence type="ECO:0000256" key="5">
    <source>
        <dbReference type="ARBA" id="ARBA00022927"/>
    </source>
</evidence>
<dbReference type="EMBL" id="LKEA01000002">
    <property type="protein sequence ID" value="ROW11464.1"/>
    <property type="molecule type" value="Genomic_DNA"/>
</dbReference>
<dbReference type="Pfam" id="PF20663">
    <property type="entry name" value="COG4_N"/>
    <property type="match status" value="1"/>
</dbReference>
<dbReference type="PANTHER" id="PTHR24016">
    <property type="entry name" value="CONSERVED OLIGOMERIC GOLGI COMPLEX SUBUNIT 4"/>
    <property type="match status" value="1"/>
</dbReference>
<dbReference type="InterPro" id="IPR048680">
    <property type="entry name" value="COG4_N"/>
</dbReference>
<protein>
    <recommendedName>
        <fullName evidence="3">Conserved oligomeric Golgi complex subunit 4</fullName>
    </recommendedName>
    <alternativeName>
        <fullName evidence="8">Component of oligomeric Golgi complex 4</fullName>
    </alternativeName>
</protein>
<evidence type="ECO:0000313" key="11">
    <source>
        <dbReference type="EMBL" id="ROW11464.1"/>
    </source>
</evidence>
<sequence>MSALANGVSTTSKHPSRARSATNNTLTINTKNNSPSPSPAATFRPTNMNGQDNTNTAQGGISRNNNNPTNPDLNPIREATNPADVRAALAALHARESALVRRLQSSLAAQADLGRDLGRLDSLRAGLGTQAIATRSISNNMLANAAHTAGRLSGRVRELDLEKQRVEETLRVVEQVAELKACVGGVVWSMGAPQDWEAAAGYIARASRIPEGIIRGGFAAATVPTVEIPDAPWVTLENARESLCGLFLREFEKAAKEGDGTKVTRFFKLFPLIGRGDVGLDVYGRYVCQGVAGTARQTLKAGTGGHGIKDGFFYANALTKLFEHIAQIVESHGGLVERHYGSGKMVKVIERLQMEADVQGGIILDSWSDERGVDRKLTDVKSYPFSFLVQSFLPQQKGMAGIPRVGSPAVGGGTNDPRASEDEGVNMKEVDALLNEIAVMLGRWSLYSRFIAGKCKDPESDASLVTPDVLIKSNLNRKVSGRLTTPYNVMSTFFFRRSVEKAFQLDEMPTGLSLNPQRHLDSEPPFIISAVDDVMYIVNTVIQKTLSTHQRDTVASVLPTVGRVLGSDFVGMVQRKMRDESYPKPLVQGGFPPEEKIIAFIVLINSLDMSNEYLERILSTFLGRPTDGTNGAGQLPSLKDSFPFESDDAFVANALTTLLSSFTSKTTELLNEGLQVLANQVVKLRLQPVLANTFRDLDYTLTEDDLADIAAAEDMDEDEFLDAVGQRFEHGWDALMKPIARLMTPKTFSTLLELTARYLARVLEKRVWSYSGRANALGIIRMERDFSAIINVVSKGGNYGVRELFAKAIQVLMVANMEDDEWEEIQADTSDEGIQWVLSEEERRRARNVAKA</sequence>
<evidence type="ECO:0000256" key="9">
    <source>
        <dbReference type="SAM" id="MobiDB-lite"/>
    </source>
</evidence>
<dbReference type="Gene3D" id="1.20.58.1970">
    <property type="match status" value="1"/>
</dbReference>
<organism evidence="11 12">
    <name type="scientific">Cytospora schulzeri</name>
    <dbReference type="NCBI Taxonomy" id="448051"/>
    <lineage>
        <taxon>Eukaryota</taxon>
        <taxon>Fungi</taxon>
        <taxon>Dikarya</taxon>
        <taxon>Ascomycota</taxon>
        <taxon>Pezizomycotina</taxon>
        <taxon>Sordariomycetes</taxon>
        <taxon>Sordariomycetidae</taxon>
        <taxon>Diaporthales</taxon>
        <taxon>Cytosporaceae</taxon>
        <taxon>Cytospora</taxon>
    </lineage>
</organism>
<evidence type="ECO:0000256" key="2">
    <source>
        <dbReference type="ARBA" id="ARBA00009215"/>
    </source>
</evidence>
<dbReference type="OrthoDB" id="47059at2759"/>
<name>A0A423X659_9PEZI</name>
<dbReference type="InterPro" id="IPR013167">
    <property type="entry name" value="COG4_M"/>
</dbReference>
<keyword evidence="6" id="KW-0333">Golgi apparatus</keyword>
<comment type="caution">
    <text evidence="11">The sequence shown here is derived from an EMBL/GenBank/DDBJ whole genome shotgun (WGS) entry which is preliminary data.</text>
</comment>
<feature type="region of interest" description="Disordered" evidence="9">
    <location>
        <begin position="1"/>
        <end position="78"/>
    </location>
</feature>
<evidence type="ECO:0000256" key="1">
    <source>
        <dbReference type="ARBA" id="ARBA00004395"/>
    </source>
</evidence>
<dbReference type="Proteomes" id="UP000283895">
    <property type="component" value="Unassembled WGS sequence"/>
</dbReference>
<feature type="region of interest" description="Disordered" evidence="9">
    <location>
        <begin position="403"/>
        <end position="422"/>
    </location>
</feature>
<evidence type="ECO:0000256" key="7">
    <source>
        <dbReference type="ARBA" id="ARBA00023136"/>
    </source>
</evidence>
<dbReference type="GO" id="GO:0000139">
    <property type="term" value="C:Golgi membrane"/>
    <property type="evidence" value="ECO:0007669"/>
    <property type="project" value="UniProtKB-SubCell"/>
</dbReference>
<comment type="subcellular location">
    <subcellularLocation>
        <location evidence="1">Golgi apparatus membrane</location>
        <topology evidence="1">Peripheral membrane protein</topology>
    </subcellularLocation>
</comment>
<evidence type="ECO:0000259" key="10">
    <source>
        <dbReference type="SMART" id="SM00762"/>
    </source>
</evidence>